<reference evidence="5" key="1">
    <citation type="submission" date="2018-05" db="EMBL/GenBank/DDBJ databases">
        <title>Draft genome of Mucuna pruriens seed.</title>
        <authorList>
            <person name="Nnadi N.E."/>
            <person name="Vos R."/>
            <person name="Hasami M.H."/>
            <person name="Devisetty U.K."/>
            <person name="Aguiy J.C."/>
        </authorList>
    </citation>
    <scope>NUCLEOTIDE SEQUENCE [LARGE SCALE GENOMIC DNA]</scope>
    <source>
        <strain evidence="5">JCA_2017</strain>
    </source>
</reference>
<name>A0A371E4W9_MUCPR</name>
<dbReference type="Proteomes" id="UP000257109">
    <property type="component" value="Unassembled WGS sequence"/>
</dbReference>
<dbReference type="EMBL" id="QJKJ01016358">
    <property type="protein sequence ID" value="RDX61085.1"/>
    <property type="molecule type" value="Genomic_DNA"/>
</dbReference>
<feature type="transmembrane region" description="Helical" evidence="4">
    <location>
        <begin position="6"/>
        <end position="23"/>
    </location>
</feature>
<dbReference type="AlphaFoldDB" id="A0A371E4W9"/>
<dbReference type="InterPro" id="IPR030184">
    <property type="entry name" value="WAT1-related"/>
</dbReference>
<comment type="caution">
    <text evidence="5">The sequence shown here is derived from an EMBL/GenBank/DDBJ whole genome shotgun (WGS) entry which is preliminary data.</text>
</comment>
<keyword evidence="6" id="KW-1185">Reference proteome</keyword>
<evidence type="ECO:0000256" key="2">
    <source>
        <dbReference type="ARBA" id="ARBA00022989"/>
    </source>
</evidence>
<feature type="transmembrane region" description="Helical" evidence="4">
    <location>
        <begin position="185"/>
        <end position="203"/>
    </location>
</feature>
<proteinExistence type="predicted"/>
<evidence type="ECO:0000313" key="6">
    <source>
        <dbReference type="Proteomes" id="UP000257109"/>
    </source>
</evidence>
<accession>A0A371E4W9</accession>
<evidence type="ECO:0000256" key="1">
    <source>
        <dbReference type="ARBA" id="ARBA00022692"/>
    </source>
</evidence>
<feature type="transmembrane region" description="Helical" evidence="4">
    <location>
        <begin position="35"/>
        <end position="54"/>
    </location>
</feature>
<dbReference type="PANTHER" id="PTHR31218">
    <property type="entry name" value="WAT1-RELATED PROTEIN"/>
    <property type="match status" value="1"/>
</dbReference>
<gene>
    <name evidence="5" type="ORF">CR513_60714</name>
</gene>
<evidence type="ECO:0000313" key="5">
    <source>
        <dbReference type="EMBL" id="RDX61085.1"/>
    </source>
</evidence>
<keyword evidence="2 4" id="KW-1133">Transmembrane helix</keyword>
<protein>
    <submittedName>
        <fullName evidence="5">WAT1-related protein</fullName>
    </submittedName>
</protein>
<feature type="non-terminal residue" evidence="5">
    <location>
        <position position="1"/>
    </location>
</feature>
<dbReference type="GO" id="GO:0022857">
    <property type="term" value="F:transmembrane transporter activity"/>
    <property type="evidence" value="ECO:0007669"/>
    <property type="project" value="InterPro"/>
</dbReference>
<feature type="transmembrane region" description="Helical" evidence="4">
    <location>
        <begin position="102"/>
        <end position="122"/>
    </location>
</feature>
<evidence type="ECO:0000256" key="4">
    <source>
        <dbReference type="SAM" id="Phobius"/>
    </source>
</evidence>
<keyword evidence="1 4" id="KW-0812">Transmembrane</keyword>
<keyword evidence="3 4" id="KW-0472">Membrane</keyword>
<feature type="transmembrane region" description="Helical" evidence="4">
    <location>
        <begin position="129"/>
        <end position="149"/>
    </location>
</feature>
<dbReference type="GO" id="GO:0016020">
    <property type="term" value="C:membrane"/>
    <property type="evidence" value="ECO:0007669"/>
    <property type="project" value="InterPro"/>
</dbReference>
<sequence>MDLVPMVVIIGFQLNQVGLLMLFKAATLQGMNNHVFLAYSYAVATTLHFPISVFNTRSRVVPPLSAFVLTFYKDTSIIKAHSHVSLPLQKPISFLRSGDANWAIAGILLTAEYLLISACCILQVDILKVFLDEVALLFFFNVTATVSSANRKLLENRIKYFFNLYYLLCKMTQSYGQYSLQIHDIVRIFGTITISFGLYAVLWGKATEEIKEDVGILESTTTENVPLLQSYGTETWKKKTDGNV</sequence>
<evidence type="ECO:0000256" key="3">
    <source>
        <dbReference type="ARBA" id="ARBA00023136"/>
    </source>
</evidence>
<organism evidence="5 6">
    <name type="scientific">Mucuna pruriens</name>
    <name type="common">Velvet bean</name>
    <name type="synonym">Dolichos pruriens</name>
    <dbReference type="NCBI Taxonomy" id="157652"/>
    <lineage>
        <taxon>Eukaryota</taxon>
        <taxon>Viridiplantae</taxon>
        <taxon>Streptophyta</taxon>
        <taxon>Embryophyta</taxon>
        <taxon>Tracheophyta</taxon>
        <taxon>Spermatophyta</taxon>
        <taxon>Magnoliopsida</taxon>
        <taxon>eudicotyledons</taxon>
        <taxon>Gunneridae</taxon>
        <taxon>Pentapetalae</taxon>
        <taxon>rosids</taxon>
        <taxon>fabids</taxon>
        <taxon>Fabales</taxon>
        <taxon>Fabaceae</taxon>
        <taxon>Papilionoideae</taxon>
        <taxon>50 kb inversion clade</taxon>
        <taxon>NPAAA clade</taxon>
        <taxon>indigoferoid/millettioid clade</taxon>
        <taxon>Phaseoleae</taxon>
        <taxon>Mucuna</taxon>
    </lineage>
</organism>